<dbReference type="RefSeq" id="WP_168218955.1">
    <property type="nucleotide sequence ID" value="NZ_CP042425.1"/>
</dbReference>
<reference evidence="2" key="1">
    <citation type="submission" date="2019-08" db="EMBL/GenBank/DDBJ databases">
        <title>Limnoglobus roseus gen. nov., sp. nov., a novel freshwater planctomycete with a giant genome from the family Gemmataceae.</title>
        <authorList>
            <person name="Kulichevskaya I.S."/>
            <person name="Naumoff D.G."/>
            <person name="Miroshnikov K."/>
            <person name="Ivanova A."/>
            <person name="Philippov D.A."/>
            <person name="Hakobyan A."/>
            <person name="Rijpstra I.C."/>
            <person name="Sinninghe Damste J.S."/>
            <person name="Liesack W."/>
            <person name="Dedysh S.N."/>
        </authorList>
    </citation>
    <scope>NUCLEOTIDE SEQUENCE [LARGE SCALE GENOMIC DNA]</scope>
    <source>
        <strain evidence="2">PX52</strain>
    </source>
</reference>
<sequence length="119" mass="12670">MSDTPIPSPPTDPLDREQFWRDTVAAFATSGLSVRAFCAARGLPEKRFYTWRKALGLSPVGRPASPSDVPPARGFVPVRILADAAAEIVRPGVVVLRVPVTADPAHVVRLVAAIRGATC</sequence>
<protein>
    <recommendedName>
        <fullName evidence="3">IS66 family insertion sequence element accessory protein TnpB</fullName>
    </recommendedName>
</protein>
<dbReference type="NCBIfam" id="NF047593">
    <property type="entry name" value="IS66_ISAeme5_TnpA"/>
    <property type="match status" value="1"/>
</dbReference>
<proteinExistence type="predicted"/>
<keyword evidence="2" id="KW-1185">Reference proteome</keyword>
<evidence type="ECO:0008006" key="3">
    <source>
        <dbReference type="Google" id="ProtNLM"/>
    </source>
</evidence>
<accession>A0A5C1ACT6</accession>
<dbReference type="KEGG" id="lrs:PX52LOC_02511"/>
<evidence type="ECO:0000313" key="2">
    <source>
        <dbReference type="Proteomes" id="UP000324974"/>
    </source>
</evidence>
<gene>
    <name evidence="1" type="ORF">PX52LOC_02511</name>
</gene>
<dbReference type="AlphaFoldDB" id="A0A5C1ACT6"/>
<dbReference type="EMBL" id="CP042425">
    <property type="protein sequence ID" value="QEL15582.1"/>
    <property type="molecule type" value="Genomic_DNA"/>
</dbReference>
<name>A0A5C1ACT6_9BACT</name>
<evidence type="ECO:0000313" key="1">
    <source>
        <dbReference type="EMBL" id="QEL15582.1"/>
    </source>
</evidence>
<dbReference type="Proteomes" id="UP000324974">
    <property type="component" value="Chromosome"/>
</dbReference>
<organism evidence="1 2">
    <name type="scientific">Limnoglobus roseus</name>
    <dbReference type="NCBI Taxonomy" id="2598579"/>
    <lineage>
        <taxon>Bacteria</taxon>
        <taxon>Pseudomonadati</taxon>
        <taxon>Planctomycetota</taxon>
        <taxon>Planctomycetia</taxon>
        <taxon>Gemmatales</taxon>
        <taxon>Gemmataceae</taxon>
        <taxon>Limnoglobus</taxon>
    </lineage>
</organism>